<feature type="compositionally biased region" description="Basic and acidic residues" evidence="1">
    <location>
        <begin position="14"/>
        <end position="24"/>
    </location>
</feature>
<feature type="region of interest" description="Disordered" evidence="1">
    <location>
        <begin position="137"/>
        <end position="206"/>
    </location>
</feature>
<keyword evidence="3" id="KW-1185">Reference proteome</keyword>
<evidence type="ECO:0000256" key="1">
    <source>
        <dbReference type="SAM" id="MobiDB-lite"/>
    </source>
</evidence>
<organism evidence="2 3">
    <name type="scientific">Thalassiosira oceanica</name>
    <name type="common">Marine diatom</name>
    <dbReference type="NCBI Taxonomy" id="159749"/>
    <lineage>
        <taxon>Eukaryota</taxon>
        <taxon>Sar</taxon>
        <taxon>Stramenopiles</taxon>
        <taxon>Ochrophyta</taxon>
        <taxon>Bacillariophyta</taxon>
        <taxon>Coscinodiscophyceae</taxon>
        <taxon>Thalassiosirophycidae</taxon>
        <taxon>Thalassiosirales</taxon>
        <taxon>Thalassiosiraceae</taxon>
        <taxon>Thalassiosira</taxon>
    </lineage>
</organism>
<feature type="compositionally biased region" description="Basic and acidic residues" evidence="1">
    <location>
        <begin position="70"/>
        <end position="80"/>
    </location>
</feature>
<evidence type="ECO:0000313" key="3">
    <source>
        <dbReference type="Proteomes" id="UP000266841"/>
    </source>
</evidence>
<gene>
    <name evidence="2" type="ORF">THAOC_15203</name>
</gene>
<proteinExistence type="predicted"/>
<feature type="compositionally biased region" description="Basic and acidic residues" evidence="1">
    <location>
        <begin position="342"/>
        <end position="351"/>
    </location>
</feature>
<accession>K0SFF3</accession>
<feature type="region of interest" description="Disordered" evidence="1">
    <location>
        <begin position="1"/>
        <end position="98"/>
    </location>
</feature>
<feature type="compositionally biased region" description="Basic residues" evidence="1">
    <location>
        <begin position="149"/>
        <end position="163"/>
    </location>
</feature>
<comment type="caution">
    <text evidence="2">The sequence shown here is derived from an EMBL/GenBank/DDBJ whole genome shotgun (WGS) entry which is preliminary data.</text>
</comment>
<feature type="compositionally biased region" description="Basic residues" evidence="1">
    <location>
        <begin position="176"/>
        <end position="188"/>
    </location>
</feature>
<feature type="region of interest" description="Disordered" evidence="1">
    <location>
        <begin position="249"/>
        <end position="368"/>
    </location>
</feature>
<dbReference type="Proteomes" id="UP000266841">
    <property type="component" value="Unassembled WGS sequence"/>
</dbReference>
<evidence type="ECO:0000313" key="2">
    <source>
        <dbReference type="EMBL" id="EJK64095.1"/>
    </source>
</evidence>
<protein>
    <submittedName>
        <fullName evidence="2">Uncharacterized protein</fullName>
    </submittedName>
</protein>
<feature type="compositionally biased region" description="Basic and acidic residues" evidence="1">
    <location>
        <begin position="303"/>
        <end position="324"/>
    </location>
</feature>
<dbReference type="AlphaFoldDB" id="K0SFF3"/>
<feature type="compositionally biased region" description="Basic and acidic residues" evidence="1">
    <location>
        <begin position="189"/>
        <end position="200"/>
    </location>
</feature>
<dbReference type="EMBL" id="AGNL01017645">
    <property type="protein sequence ID" value="EJK64095.1"/>
    <property type="molecule type" value="Genomic_DNA"/>
</dbReference>
<reference evidence="2 3" key="1">
    <citation type="journal article" date="2012" name="Genome Biol.">
        <title>Genome and low-iron response of an oceanic diatom adapted to chronic iron limitation.</title>
        <authorList>
            <person name="Lommer M."/>
            <person name="Specht M."/>
            <person name="Roy A.S."/>
            <person name="Kraemer L."/>
            <person name="Andreson R."/>
            <person name="Gutowska M.A."/>
            <person name="Wolf J."/>
            <person name="Bergner S.V."/>
            <person name="Schilhabel M.B."/>
            <person name="Klostermeier U.C."/>
            <person name="Beiko R.G."/>
            <person name="Rosenstiel P."/>
            <person name="Hippler M."/>
            <person name="Laroche J."/>
        </authorList>
    </citation>
    <scope>NUCLEOTIDE SEQUENCE [LARGE SCALE GENOMIC DNA]</scope>
    <source>
        <strain evidence="2 3">CCMP1005</strain>
    </source>
</reference>
<name>K0SFF3_THAOC</name>
<sequence>MRLAPSDQRPGVLQDHRPFYDDPPPRIGSGSFLASKQPAPFTNPFRRISRPQATLHQRVHSRPGRPTSALRRDRGGREARSTSGSDHTRHGGQPRPPCHRALLRIRYAIVITSTAELDTFAPASTGRKDAAVCRSLGYRDSSNPAPGPRRPRHSPKPHARVHARSPPQTQTDSRGARRAGPARKPKVLRGREKSQKREEESPPNQIIGTFAALISCPPALTTADRSRTLGLDQSHCGECVQRGEIGSVFSPDKVERPPPRNTFSVRGTPPHLDDSGRGLKGGGPTVQTQRKESSRRATSRARATHDLVFRDKEQTRREKGRTEPGEEEGASRKYISAARRTTTRDGKRHGEVSPGAREPRGVSSKSQLRARLSFEPRRRSLREVNTVPFESVGCPSTRVPVGRIVGEATGPGRINSTGGV</sequence>